<dbReference type="Pfam" id="PF22969">
    <property type="entry name" value="Ig_NUP210_2nd"/>
    <property type="match status" value="1"/>
</dbReference>
<organism evidence="13 14">
    <name type="scientific">Ananas comosus</name>
    <name type="common">Pineapple</name>
    <name type="synonym">Ananas ananas</name>
    <dbReference type="NCBI Taxonomy" id="4615"/>
    <lineage>
        <taxon>Eukaryota</taxon>
        <taxon>Viridiplantae</taxon>
        <taxon>Streptophyta</taxon>
        <taxon>Embryophyta</taxon>
        <taxon>Tracheophyta</taxon>
        <taxon>Spermatophyta</taxon>
        <taxon>Magnoliopsida</taxon>
        <taxon>Liliopsida</taxon>
        <taxon>Poales</taxon>
        <taxon>Bromeliaceae</taxon>
        <taxon>Bromelioideae</taxon>
        <taxon>Ananas</taxon>
    </lineage>
</organism>
<name>A0A6P5F088_ANACO</name>
<evidence type="ECO:0000256" key="7">
    <source>
        <dbReference type="ARBA" id="ARBA00023180"/>
    </source>
</evidence>
<dbReference type="Pfam" id="PF24425">
    <property type="entry name" value="Ig_GP210_15th"/>
    <property type="match status" value="1"/>
</dbReference>
<evidence type="ECO:0000256" key="1">
    <source>
        <dbReference type="ARBA" id="ARBA00004590"/>
    </source>
</evidence>
<dbReference type="InterPro" id="IPR008964">
    <property type="entry name" value="Invasin/intimin_cell_adhesion"/>
</dbReference>
<keyword evidence="6 10" id="KW-0472">Membrane</keyword>
<dbReference type="PANTHER" id="PTHR23019:SF0">
    <property type="entry name" value="NUCLEAR PORE MEMBRANE GLYCOPROTEIN 210"/>
    <property type="match status" value="1"/>
</dbReference>
<dbReference type="PANTHER" id="PTHR23019">
    <property type="entry name" value="NUCLEAR PORE MEMBRANE GLYCOPROTEIN GP210-RELATED"/>
    <property type="match status" value="1"/>
</dbReference>
<evidence type="ECO:0000259" key="12">
    <source>
        <dbReference type="SMART" id="SM00635"/>
    </source>
</evidence>
<evidence type="ECO:0000256" key="5">
    <source>
        <dbReference type="ARBA" id="ARBA00022989"/>
    </source>
</evidence>
<dbReference type="InterPro" id="IPR055097">
    <property type="entry name" value="Ig_NUP210_2nd"/>
</dbReference>
<dbReference type="RefSeq" id="XP_020089234.1">
    <property type="nucleotide sequence ID" value="XM_020233645.1"/>
</dbReference>
<dbReference type="Proteomes" id="UP000515123">
    <property type="component" value="Linkage group 1"/>
</dbReference>
<feature type="compositionally biased region" description="Low complexity" evidence="9">
    <location>
        <begin position="1915"/>
        <end position="1928"/>
    </location>
</feature>
<dbReference type="InterPro" id="IPR045197">
    <property type="entry name" value="NUP210-like"/>
</dbReference>
<reference evidence="13" key="1">
    <citation type="journal article" date="2015" name="Nat. Genet.">
        <title>The pineapple genome and the evolution of CAM photosynthesis.</title>
        <authorList>
            <person name="Ming R."/>
            <person name="VanBuren R."/>
            <person name="Wai C.M."/>
            <person name="Tang H."/>
            <person name="Schatz M.C."/>
            <person name="Bowers J.E."/>
            <person name="Lyons E."/>
            <person name="Wang M.L."/>
            <person name="Chen J."/>
            <person name="Biggers E."/>
            <person name="Zhang J."/>
            <person name="Huang L."/>
            <person name="Zhang L."/>
            <person name="Miao W."/>
            <person name="Zhang J."/>
            <person name="Ye Z."/>
            <person name="Miao C."/>
            <person name="Lin Z."/>
            <person name="Wang H."/>
            <person name="Zhou H."/>
            <person name="Yim W.C."/>
            <person name="Priest H.D."/>
            <person name="Zheng C."/>
            <person name="Woodhouse M."/>
            <person name="Edger P.P."/>
            <person name="Guyot R."/>
            <person name="Guo H.B."/>
            <person name="Guo H."/>
            <person name="Zheng G."/>
            <person name="Singh R."/>
            <person name="Sharma A."/>
            <person name="Min X."/>
            <person name="Zheng Y."/>
            <person name="Lee H."/>
            <person name="Gurtowski J."/>
            <person name="Sedlazeck F.J."/>
            <person name="Harkess A."/>
            <person name="McKain M.R."/>
            <person name="Liao Z."/>
            <person name="Fang J."/>
            <person name="Liu J."/>
            <person name="Zhang X."/>
            <person name="Zhang Q."/>
            <person name="Hu W."/>
            <person name="Qin Y."/>
            <person name="Wang K."/>
            <person name="Chen L.Y."/>
            <person name="Shirley N."/>
            <person name="Lin Y.R."/>
            <person name="Liu L.Y."/>
            <person name="Hernandez A.G."/>
            <person name="Wright C.L."/>
            <person name="Bulone V."/>
            <person name="Tuskan G.A."/>
            <person name="Heath K."/>
            <person name="Zee F."/>
            <person name="Moore P.H."/>
            <person name="Sunkar R."/>
            <person name="Leebens-Mack J.H."/>
            <person name="Mockler T."/>
            <person name="Bennetzen J.L."/>
            <person name="Freeling M."/>
            <person name="Sankoff D."/>
            <person name="Paterson A.H."/>
            <person name="Zhu X."/>
            <person name="Yang X."/>
            <person name="Smith J.A."/>
            <person name="Cushman J.C."/>
            <person name="Paull R.E."/>
            <person name="Yu Q."/>
        </authorList>
    </citation>
    <scope>NUCLEOTIDE SEQUENCE [LARGE SCALE GENOMIC DNA]</scope>
    <source>
        <strain evidence="13">cv. F153</strain>
    </source>
</reference>
<gene>
    <name evidence="14" type="primary">LOC109710858</name>
</gene>
<keyword evidence="5 10" id="KW-1133">Transmembrane helix</keyword>
<evidence type="ECO:0000256" key="4">
    <source>
        <dbReference type="ARBA" id="ARBA00022729"/>
    </source>
</evidence>
<accession>A0A6P5F088</accession>
<dbReference type="GO" id="GO:0031965">
    <property type="term" value="C:nuclear membrane"/>
    <property type="evidence" value="ECO:0007669"/>
    <property type="project" value="UniProtKB-SubCell"/>
</dbReference>
<dbReference type="InterPro" id="IPR056233">
    <property type="entry name" value="Ig_GP210_16th"/>
</dbReference>
<keyword evidence="7" id="KW-0325">Glycoprotein</keyword>
<keyword evidence="8" id="KW-0539">Nucleus</keyword>
<comment type="subcellular location">
    <subcellularLocation>
        <location evidence="1">Nucleus membrane</location>
        <topology evidence="1">Single-pass membrane protein</topology>
    </subcellularLocation>
</comment>
<feature type="domain" description="BIG2" evidence="12">
    <location>
        <begin position="1163"/>
        <end position="1239"/>
    </location>
</feature>
<evidence type="ECO:0000256" key="2">
    <source>
        <dbReference type="ARBA" id="ARBA00007313"/>
    </source>
</evidence>
<dbReference type="InterPro" id="IPR003343">
    <property type="entry name" value="Big_2"/>
</dbReference>
<reference evidence="14" key="2">
    <citation type="submission" date="2025-08" db="UniProtKB">
        <authorList>
            <consortium name="RefSeq"/>
        </authorList>
    </citation>
    <scope>IDENTIFICATION</scope>
    <source>
        <tissue evidence="14">Leaf</tissue>
    </source>
</reference>
<evidence type="ECO:0000313" key="14">
    <source>
        <dbReference type="RefSeq" id="XP_020089234.1"/>
    </source>
</evidence>
<evidence type="ECO:0000313" key="13">
    <source>
        <dbReference type="Proteomes" id="UP000515123"/>
    </source>
</evidence>
<dbReference type="InterPro" id="IPR055096">
    <property type="entry name" value="Ig_NUP210_1st"/>
</dbReference>
<feature type="domain" description="BIG2" evidence="12">
    <location>
        <begin position="478"/>
        <end position="554"/>
    </location>
</feature>
<feature type="chain" id="PRO_5028174481" evidence="11">
    <location>
        <begin position="22"/>
        <end position="1977"/>
    </location>
</feature>
<evidence type="ECO:0000256" key="11">
    <source>
        <dbReference type="SAM" id="SignalP"/>
    </source>
</evidence>
<keyword evidence="4 11" id="KW-0732">Signal</keyword>
<comment type="similarity">
    <text evidence="2">Belongs to the NUP210 family.</text>
</comment>
<dbReference type="SMART" id="SM00635">
    <property type="entry name" value="BID_2"/>
    <property type="match status" value="2"/>
</dbReference>
<protein>
    <submittedName>
        <fullName evidence="14">Nuclear pore complex protein GP210 isoform X1</fullName>
    </submittedName>
</protein>
<feature type="signal peptide" evidence="11">
    <location>
        <begin position="1"/>
        <end position="21"/>
    </location>
</feature>
<dbReference type="SUPFAM" id="SSF49373">
    <property type="entry name" value="Invasin/intimin cell-adhesion fragments"/>
    <property type="match status" value="1"/>
</dbReference>
<dbReference type="OrthoDB" id="361283at2759"/>
<dbReference type="Pfam" id="PF24427">
    <property type="entry name" value="Ig_GP210_16th"/>
    <property type="match status" value="1"/>
</dbReference>
<dbReference type="Pfam" id="PF22962">
    <property type="entry name" value="Ig_NUP210_7th"/>
    <property type="match status" value="1"/>
</dbReference>
<evidence type="ECO:0000256" key="9">
    <source>
        <dbReference type="SAM" id="MobiDB-lite"/>
    </source>
</evidence>
<keyword evidence="13" id="KW-1185">Reference proteome</keyword>
<sequence length="1977" mass="216542">MARPAAGLLLAAAVIFAAALSASIATTAPGPHIADLNILLPPRMTNPVGYRLQGSDGCFSWSWDHHDILSVQPEYNVSSRCSTSARLISIAPYSGRKETSVYATDLHTGATIRCKVFIDKISRIQIFHHAVKIDLDELATLRIRGFDIEDNVFSSLVGLQFLWKLVPKSSVASNIHHLVHVPLKETPLSDCGGFCGDLDTQIELEDKGVGSDLYVVKGIEIGHEVVSAQLLEPQLQHVADTITLTVAEAMSLDPPSPVYVTIGAFVHYKLRIIRLNTVKVIDLPSRHHRWYVTNSSVAWIDGVMGTTHALNLGFTDIIVEDIRVSGHIQTSSMHVVIPHKLSLYLVPVTNASIPLQGITPIPASNIWYVFPGQEYAISVKAFADESDANEIHITENNNLKLESSTIEYWILSQVSHDVAVTCDWKNSRLFTPISEGKGFLTASITYQKGNTSEAEVLKHVQEVNVCRKVKLIINGRNESSDIIRLPWAPGVFQELELKAIGGCGRTFEDYRWFSSDTGVIYVSASGIIRAKRPGRATVKVFSAFDSINYDEVVIEVSIPSSMVILPKYPVEAIVGTELQAAVTLKTSDGSFYSRCDAFYSFVRWKVLSENESFKIINMTGKLSTFNAVQSAKGVQTSHAYPCAWTYLNATCAGRATIAATLSFESQSSFEPFDKPIILKASSTISAYYPLLVFQAETGDKIGGYWVDLTRLQTGLQDLDSTGLDELYLVPGSSMDILLLGGPERWGQKVEYVETVDVLDEPGGSITSSVVVQSSPSAKESLYRVSCQLRGKSKLLFSRGNLVGIDHPMPAVASVQLVVICDFPSSITLIANEPANTLDAIQTANKVDRGARRLWASPIIVSNGRTMRVAAVGIHATERAFANSSSLCLRWELTGCEGLAYWSDMNSVERFEAAMWERFLVLLNASGLCTVRATVTGFSQTNSDLYEKAYSLHEGAEDVLTDAFRLQMVSSLRVIPESVLLVFNPEAKVNLSVAGGTCFLKAVINDTQVAHIIQHPENVLCSYLIVGVKGLGTALLTVHDIGLSPPAAASSLVRVANIDWIKLIAEEEISLMEGATRSFDILAGTQDGNVFEFSQYMYMNIEVHIEDEVIVLITENDYSRAGGWVLNEPKFSIRAAHLGVTSLYVSARQQYGRKILSQVIKVEVYEPLRVHPDYIYLVPAASYVVTFKGGPKVGASVEFISTDEEIATIHKETGKLLASSIGNATVRAAVYANGGTLLCEAFGRVEVGIPPAMTLSTQSTQLCVGCSMPIFPSFPEGDLFSFYEICQGYFWTTENDKVVNFHVNKELPCEAKELPCFSSNSDKGYINVLIGRSAGKTRVSISVSCDFVLTGDPQRVTYNASKSVTVVADPPLALGLPITWVLPPFYTTSELLPRSPGIGRPSSRNSESSITYSLLRSCDQHDLLKSKAITIDGSTIKTSDSKNLACIQAKDQSTGRTEIASCVRVTEVTQVRAAIAESSFHEAYLAVGDKIDLSIKYCDVLGYMFYEAKGVVPVDVDTNYPNIVSMIFPKDENSTHGTNEHVILQARSPGSALVRISIDHNPKKADFILVSVGALIYPRNPVIHVGHTLNFTVVGDGGYLYFVGMDGFESGRWQSGNDSVLSVNAITGEVHACGEGVAEVFFKKSNMKLQTTVTVLKVDQIIVDAPSEILTNIPYPSEGYKFPIRFSDSMEGKHKFEAVGKRVEASFDCKVAPPFIGYAKPWSDHVTKKSYCVFFPYSPRQLLSLMPKSDVNLEKDSESGVMYVSIVASLREDPSVMGSSRAPFVGGFSIAEGKLNITPHSNKSVLTIIGNTDVEIYWNTKDLLSIKPLKSSGAGVGSRVEYQVEVLQRQPFTDKIYIVLPETGQTEEVDVSYEAGEREQPVRVTGITWPAILICAFVLVLTVLIFLRLLDKPERSTASTPSSTVVTGPATPPRISAPVDSNLSPRTPQPFIEYVRRTIDETPYYRRGARRYDPQYTY</sequence>
<evidence type="ECO:0000256" key="6">
    <source>
        <dbReference type="ARBA" id="ARBA00023136"/>
    </source>
</evidence>
<evidence type="ECO:0000256" key="8">
    <source>
        <dbReference type="ARBA" id="ARBA00023242"/>
    </source>
</evidence>
<dbReference type="InterPro" id="IPR055099">
    <property type="entry name" value="Ig_NUP210_7th"/>
</dbReference>
<dbReference type="Pfam" id="PF22967">
    <property type="entry name" value="Ig_NUP210_1st"/>
    <property type="match status" value="1"/>
</dbReference>
<evidence type="ECO:0000256" key="10">
    <source>
        <dbReference type="SAM" id="Phobius"/>
    </source>
</evidence>
<evidence type="ECO:0000256" key="3">
    <source>
        <dbReference type="ARBA" id="ARBA00022692"/>
    </source>
</evidence>
<dbReference type="GeneID" id="109710858"/>
<feature type="transmembrane region" description="Helical" evidence="10">
    <location>
        <begin position="1886"/>
        <end position="1906"/>
    </location>
</feature>
<keyword evidence="3 10" id="KW-0812">Transmembrane</keyword>
<proteinExistence type="inferred from homology"/>
<dbReference type="InterPro" id="IPR056232">
    <property type="entry name" value="Ig_GP210_15th"/>
</dbReference>
<feature type="region of interest" description="Disordered" evidence="9">
    <location>
        <begin position="1914"/>
        <end position="1947"/>
    </location>
</feature>